<gene>
    <name evidence="9" type="ORF">E3O23_09020</name>
</gene>
<organism evidence="9 10">
    <name type="scientific">Cryobacterium tagatosivorans</name>
    <dbReference type="NCBI Taxonomy" id="1259199"/>
    <lineage>
        <taxon>Bacteria</taxon>
        <taxon>Bacillati</taxon>
        <taxon>Actinomycetota</taxon>
        <taxon>Actinomycetes</taxon>
        <taxon>Micrococcales</taxon>
        <taxon>Microbacteriaceae</taxon>
        <taxon>Cryobacterium</taxon>
    </lineage>
</organism>
<dbReference type="Pfam" id="PF02417">
    <property type="entry name" value="Chromate_transp"/>
    <property type="match status" value="1"/>
</dbReference>
<feature type="transmembrane region" description="Helical" evidence="8">
    <location>
        <begin position="79"/>
        <end position="99"/>
    </location>
</feature>
<keyword evidence="4 8" id="KW-0812">Transmembrane</keyword>
<feature type="compositionally biased region" description="Basic and acidic residues" evidence="7">
    <location>
        <begin position="345"/>
        <end position="371"/>
    </location>
</feature>
<comment type="similarity">
    <text evidence="2">Belongs to the chromate ion transporter (CHR) (TC 2.A.51) family.</text>
</comment>
<keyword evidence="10" id="KW-1185">Reference proteome</keyword>
<evidence type="ECO:0000256" key="2">
    <source>
        <dbReference type="ARBA" id="ARBA00005262"/>
    </source>
</evidence>
<keyword evidence="6 8" id="KW-0472">Membrane</keyword>
<evidence type="ECO:0000313" key="10">
    <source>
        <dbReference type="Proteomes" id="UP000297866"/>
    </source>
</evidence>
<name>A0A4R8UDR3_9MICO</name>
<evidence type="ECO:0000256" key="8">
    <source>
        <dbReference type="SAM" id="Phobius"/>
    </source>
</evidence>
<evidence type="ECO:0000256" key="6">
    <source>
        <dbReference type="ARBA" id="ARBA00023136"/>
    </source>
</evidence>
<feature type="transmembrane region" description="Helical" evidence="8">
    <location>
        <begin position="111"/>
        <end position="129"/>
    </location>
</feature>
<feature type="transmembrane region" description="Helical" evidence="8">
    <location>
        <begin position="293"/>
        <end position="320"/>
    </location>
</feature>
<dbReference type="AlphaFoldDB" id="A0A4R8UDR3"/>
<keyword evidence="5 8" id="KW-1133">Transmembrane helix</keyword>
<evidence type="ECO:0000313" key="9">
    <source>
        <dbReference type="EMBL" id="TFB51064.1"/>
    </source>
</evidence>
<evidence type="ECO:0000256" key="5">
    <source>
        <dbReference type="ARBA" id="ARBA00022989"/>
    </source>
</evidence>
<evidence type="ECO:0000256" key="4">
    <source>
        <dbReference type="ARBA" id="ARBA00022692"/>
    </source>
</evidence>
<feature type="region of interest" description="Disordered" evidence="7">
    <location>
        <begin position="341"/>
        <end position="371"/>
    </location>
</feature>
<feature type="transmembrane region" description="Helical" evidence="8">
    <location>
        <begin position="149"/>
        <end position="172"/>
    </location>
</feature>
<comment type="caution">
    <text evidence="9">The sequence shown here is derived from an EMBL/GenBank/DDBJ whole genome shotgun (WGS) entry which is preliminary data.</text>
</comment>
<accession>A0A4R8UDR3</accession>
<feature type="transmembrane region" description="Helical" evidence="8">
    <location>
        <begin position="193"/>
        <end position="215"/>
    </location>
</feature>
<dbReference type="OrthoDB" id="9027281at2"/>
<evidence type="ECO:0000256" key="7">
    <source>
        <dbReference type="SAM" id="MobiDB-lite"/>
    </source>
</evidence>
<feature type="transmembrane region" description="Helical" evidence="8">
    <location>
        <begin position="48"/>
        <end position="73"/>
    </location>
</feature>
<keyword evidence="3" id="KW-1003">Cell membrane</keyword>
<protein>
    <submittedName>
        <fullName evidence="9">Chromate transporter</fullName>
    </submittedName>
</protein>
<dbReference type="InterPro" id="IPR003370">
    <property type="entry name" value="Chromate_transpt"/>
</dbReference>
<dbReference type="Proteomes" id="UP000297866">
    <property type="component" value="Unassembled WGS sequence"/>
</dbReference>
<evidence type="ECO:0000256" key="1">
    <source>
        <dbReference type="ARBA" id="ARBA00004651"/>
    </source>
</evidence>
<sequence>MLKVGVVGFGGGSALIPVMERHGDREHHSRGSPVKLAALSGVRVRGPFTALVSAIAVALPGTVLTVALLAFFASLGSDGIRVVEGLSLGVTAFILFLLAHYAPRVLRSGGVWHVGGVVIAAAVFLTTGLDVTARLVADLLGVEAVELPRLSAVAVILLAIAAVAAMTIIQRVMVLRSEADDHDETNTASPRRALGGAGLLALLAVVSGGAAMLLLPATDGFVLLAALSTVSSFGGGEAYVAVADGFFVAPGLVDPLDFYGQIVPVANALPGPILVKVAAGIGYAVGAAAGGPVAGIALTTAVMLVVGVCAAIALAVLAGYDAARHSSFVSMIGCASEGAAEDDLREGRSATSRERPRTFACRCADREPRPD</sequence>
<dbReference type="RefSeq" id="WP_134490261.1">
    <property type="nucleotide sequence ID" value="NZ_SOEZ01000044.1"/>
</dbReference>
<dbReference type="EMBL" id="SOEZ01000044">
    <property type="protein sequence ID" value="TFB51064.1"/>
    <property type="molecule type" value="Genomic_DNA"/>
</dbReference>
<proteinExistence type="inferred from homology"/>
<reference evidence="9 10" key="1">
    <citation type="submission" date="2019-03" db="EMBL/GenBank/DDBJ databases">
        <title>Genomics of glacier-inhabiting Cryobacterium strains.</title>
        <authorList>
            <person name="Liu Q."/>
            <person name="Xin Y.-H."/>
        </authorList>
    </citation>
    <scope>NUCLEOTIDE SEQUENCE [LARGE SCALE GENOMIC DNA]</scope>
    <source>
        <strain evidence="9 10">Sr47</strain>
    </source>
</reference>
<comment type="subcellular location">
    <subcellularLocation>
        <location evidence="1">Cell membrane</location>
        <topology evidence="1">Multi-pass membrane protein</topology>
    </subcellularLocation>
</comment>
<evidence type="ECO:0000256" key="3">
    <source>
        <dbReference type="ARBA" id="ARBA00022475"/>
    </source>
</evidence>